<feature type="region of interest" description="Disordered" evidence="1">
    <location>
        <begin position="71"/>
        <end position="134"/>
    </location>
</feature>
<keyword evidence="3" id="KW-1185">Reference proteome</keyword>
<accession>A0ABQ2KKH5</accession>
<name>A0ABQ2KKH5_9MICO</name>
<dbReference type="Proteomes" id="UP000626982">
    <property type="component" value="Unassembled WGS sequence"/>
</dbReference>
<evidence type="ECO:0000256" key="1">
    <source>
        <dbReference type="SAM" id="MobiDB-lite"/>
    </source>
</evidence>
<evidence type="ECO:0008006" key="4">
    <source>
        <dbReference type="Google" id="ProtNLM"/>
    </source>
</evidence>
<evidence type="ECO:0000313" key="2">
    <source>
        <dbReference type="EMBL" id="GGN84703.1"/>
    </source>
</evidence>
<protein>
    <recommendedName>
        <fullName evidence="4">Acetyltransferase</fullName>
    </recommendedName>
</protein>
<feature type="compositionally biased region" description="Low complexity" evidence="1">
    <location>
        <begin position="96"/>
        <end position="118"/>
    </location>
</feature>
<reference evidence="3" key="1">
    <citation type="journal article" date="2019" name="Int. J. Syst. Evol. Microbiol.">
        <title>The Global Catalogue of Microorganisms (GCM) 10K type strain sequencing project: providing services to taxonomists for standard genome sequencing and annotation.</title>
        <authorList>
            <consortium name="The Broad Institute Genomics Platform"/>
            <consortium name="The Broad Institute Genome Sequencing Center for Infectious Disease"/>
            <person name="Wu L."/>
            <person name="Ma J."/>
        </authorList>
    </citation>
    <scope>NUCLEOTIDE SEQUENCE [LARGE SCALE GENOMIC DNA]</scope>
    <source>
        <strain evidence="3">CGMCC 1.6960</strain>
    </source>
</reference>
<evidence type="ECO:0000313" key="3">
    <source>
        <dbReference type="Proteomes" id="UP000626982"/>
    </source>
</evidence>
<sequence length="134" mass="14315">MTIRPAEWDVLHPLDGRPVAVVRLVLLGPTREPYYRAVTPEDDRSQRRLIGYWSSVDHAHDGVLALFERASGRSTSGGGREPARPLVPQKPPPCAPTAAPARAGAATARAGAATVRAPQRQGYAARPALHASRA</sequence>
<gene>
    <name evidence="2" type="ORF">GCM10010968_16830</name>
</gene>
<dbReference type="RefSeq" id="WP_188717721.1">
    <property type="nucleotide sequence ID" value="NZ_BAABBD010000002.1"/>
</dbReference>
<organism evidence="2 3">
    <name type="scientific">Agrococcus terreus</name>
    <dbReference type="NCBI Taxonomy" id="574649"/>
    <lineage>
        <taxon>Bacteria</taxon>
        <taxon>Bacillati</taxon>
        <taxon>Actinomycetota</taxon>
        <taxon>Actinomycetes</taxon>
        <taxon>Micrococcales</taxon>
        <taxon>Microbacteriaceae</taxon>
        <taxon>Agrococcus</taxon>
    </lineage>
</organism>
<comment type="caution">
    <text evidence="2">The sequence shown here is derived from an EMBL/GenBank/DDBJ whole genome shotgun (WGS) entry which is preliminary data.</text>
</comment>
<dbReference type="EMBL" id="BMLM01000001">
    <property type="protein sequence ID" value="GGN84703.1"/>
    <property type="molecule type" value="Genomic_DNA"/>
</dbReference>
<proteinExistence type="predicted"/>